<gene>
    <name evidence="2" type="ORF">QUF54_11220</name>
</gene>
<evidence type="ECO:0000259" key="1">
    <source>
        <dbReference type="Pfam" id="PF12476"/>
    </source>
</evidence>
<comment type="caution">
    <text evidence="2">The sequence shown here is derived from an EMBL/GenBank/DDBJ whole genome shotgun (WGS) entry which is preliminary data.</text>
</comment>
<dbReference type="Proteomes" id="UP001171945">
    <property type="component" value="Unassembled WGS sequence"/>
</dbReference>
<name>A0ABT7VWG8_9GAMM</name>
<proteinExistence type="predicted"/>
<evidence type="ECO:0000313" key="2">
    <source>
        <dbReference type="EMBL" id="MDM8563913.1"/>
    </source>
</evidence>
<protein>
    <submittedName>
        <fullName evidence="2">DUF3696 domain-containing protein</fullName>
    </submittedName>
</protein>
<evidence type="ECO:0000313" key="3">
    <source>
        <dbReference type="Proteomes" id="UP001171945"/>
    </source>
</evidence>
<dbReference type="InterPro" id="IPR022532">
    <property type="entry name" value="DUF3696"/>
</dbReference>
<feature type="domain" description="DUF3696" evidence="1">
    <location>
        <begin position="12"/>
        <end position="58"/>
    </location>
</feature>
<organism evidence="2 3">
    <name type="scientific">Candidatus Marithioploca araucensis</name>
    <dbReference type="NCBI Taxonomy" id="70273"/>
    <lineage>
        <taxon>Bacteria</taxon>
        <taxon>Pseudomonadati</taxon>
        <taxon>Pseudomonadota</taxon>
        <taxon>Gammaproteobacteria</taxon>
        <taxon>Thiotrichales</taxon>
        <taxon>Thiotrichaceae</taxon>
        <taxon>Candidatus Marithioploca</taxon>
    </lineage>
</organism>
<sequence>MAVKRDETHQDIAHNKVKIHYFHRSDSYHTTEVSNLPVLEGGQIKNPPTGFFDQIETDI</sequence>
<accession>A0ABT7VWG8</accession>
<reference evidence="2" key="1">
    <citation type="submission" date="2023-06" db="EMBL/GenBank/DDBJ databases">
        <title>Uncultivated large filamentous bacteria from sulfidic sediments reveal new species and different genomic features in energy metabolism and defense.</title>
        <authorList>
            <person name="Fonseca A."/>
        </authorList>
    </citation>
    <scope>NUCLEOTIDE SEQUENCE</scope>
    <source>
        <strain evidence="2">HSG4</strain>
    </source>
</reference>
<keyword evidence="3" id="KW-1185">Reference proteome</keyword>
<dbReference type="Pfam" id="PF12476">
    <property type="entry name" value="DUF3696"/>
    <property type="match status" value="1"/>
</dbReference>
<dbReference type="EMBL" id="JAUCGM010000959">
    <property type="protein sequence ID" value="MDM8563913.1"/>
    <property type="molecule type" value="Genomic_DNA"/>
</dbReference>